<accession>A0A9N9HWN2</accession>
<sequence length="64" mass="7187">MGIQYDRLRYKDGGIQQDSGCGTTLKKKNKELTSRLRFEIQKSTTAGAKFLEVSLSLKVVTVYS</sequence>
<proteinExistence type="predicted"/>
<dbReference type="AlphaFoldDB" id="A0A9N9HWN2"/>
<dbReference type="EMBL" id="CAJVPQ010008848">
    <property type="protein sequence ID" value="CAG8710457.1"/>
    <property type="molecule type" value="Genomic_DNA"/>
</dbReference>
<name>A0A9N9HWN2_9GLOM</name>
<comment type="caution">
    <text evidence="1">The sequence shown here is derived from an EMBL/GenBank/DDBJ whole genome shotgun (WGS) entry which is preliminary data.</text>
</comment>
<keyword evidence="2" id="KW-1185">Reference proteome</keyword>
<evidence type="ECO:0000313" key="2">
    <source>
        <dbReference type="Proteomes" id="UP000789570"/>
    </source>
</evidence>
<feature type="non-terminal residue" evidence="1">
    <location>
        <position position="1"/>
    </location>
</feature>
<gene>
    <name evidence="1" type="ORF">FCALED_LOCUS13888</name>
</gene>
<reference evidence="1" key="1">
    <citation type="submission" date="2021-06" db="EMBL/GenBank/DDBJ databases">
        <authorList>
            <person name="Kallberg Y."/>
            <person name="Tangrot J."/>
            <person name="Rosling A."/>
        </authorList>
    </citation>
    <scope>NUCLEOTIDE SEQUENCE</scope>
    <source>
        <strain evidence="1">UK204</strain>
    </source>
</reference>
<protein>
    <submittedName>
        <fullName evidence="1">1850_t:CDS:1</fullName>
    </submittedName>
</protein>
<organism evidence="1 2">
    <name type="scientific">Funneliformis caledonium</name>
    <dbReference type="NCBI Taxonomy" id="1117310"/>
    <lineage>
        <taxon>Eukaryota</taxon>
        <taxon>Fungi</taxon>
        <taxon>Fungi incertae sedis</taxon>
        <taxon>Mucoromycota</taxon>
        <taxon>Glomeromycotina</taxon>
        <taxon>Glomeromycetes</taxon>
        <taxon>Glomerales</taxon>
        <taxon>Glomeraceae</taxon>
        <taxon>Funneliformis</taxon>
    </lineage>
</organism>
<dbReference type="Proteomes" id="UP000789570">
    <property type="component" value="Unassembled WGS sequence"/>
</dbReference>
<evidence type="ECO:0000313" key="1">
    <source>
        <dbReference type="EMBL" id="CAG8710457.1"/>
    </source>
</evidence>